<dbReference type="PANTHER" id="PTHR42970:SF1">
    <property type="entry name" value="PECTATE LYASE C-RELATED"/>
    <property type="match status" value="1"/>
</dbReference>
<keyword evidence="3" id="KW-0732">Signal</keyword>
<dbReference type="GO" id="GO:0046872">
    <property type="term" value="F:metal ion binding"/>
    <property type="evidence" value="ECO:0007669"/>
    <property type="project" value="UniProtKB-KW"/>
</dbReference>
<evidence type="ECO:0000256" key="2">
    <source>
        <dbReference type="ARBA" id="ARBA00023180"/>
    </source>
</evidence>
<dbReference type="OrthoDB" id="9804686at2"/>
<dbReference type="RefSeq" id="WP_102364792.1">
    <property type="nucleotide sequence ID" value="NZ_CP020991.1"/>
</dbReference>
<dbReference type="Gene3D" id="2.60.120.200">
    <property type="match status" value="1"/>
</dbReference>
<dbReference type="InterPro" id="IPR012334">
    <property type="entry name" value="Pectin_lyas_fold"/>
</dbReference>
<dbReference type="InterPro" id="IPR052063">
    <property type="entry name" value="Polysaccharide_Lyase_1"/>
</dbReference>
<keyword evidence="5" id="KW-1185">Reference proteome</keyword>
<accession>A0A2K9NZM9</accession>
<gene>
    <name evidence="4" type="ORF">B9O19_00312</name>
</gene>
<feature type="chain" id="PRO_5014843446" evidence="3">
    <location>
        <begin position="25"/>
        <end position="905"/>
    </location>
</feature>
<evidence type="ECO:0000256" key="1">
    <source>
        <dbReference type="ARBA" id="ARBA00022723"/>
    </source>
</evidence>
<dbReference type="PANTHER" id="PTHR42970">
    <property type="entry name" value="PECTATE LYASE C-RELATED"/>
    <property type="match status" value="1"/>
</dbReference>
<sequence length="905" mass="99124">MKIKRLLAGLTAACMITAITPVFAKNDLTLYDGQVSVEAATKNGLLAFPGAEGGGKYTTGARGVENPEIYHVTNLNENGAGSFADAVSQPGRIIVFDVSGTINLSNTLNIPSNNLTILGQTAPGDGITFAGSDLLLSHGVSNVILRYLKIRPTDDNEGEPDGLGGRWNHDIIIDHCSVSWSVDEMLTLYAGSSEKTEYTPSTNITMQNTIGAESLRMSDHFKGAHGYGAIWGGGLASYHHNLLAHHDSRSPRMDRELVSTDVRNNIIYDWGTTNSAYGAEPYSYNYIKSLDNPEKYPIVSKNPSNVNWVNNYYKFGPGTKENLRSRIYDISNDIPEITKANFFINGNYVTGNDEVTSDNWKGINFPEKAEKLSSPVNMDIYDIKTQTAQEAYEQVLAESGATLPKRDSIDARVVADVKNGTGRIINNANEVGGIIKTENISRVFEIPSDWKTSNNMGTAKETDIIKSGKWTGYTWIEAYVNDWTEKQPNPENPDIIVTEPAIQSLSDEINGHKIENGNWAVLFDNEQLSYKAIGLPPKNSDTSVVKMELYDGAELIKTYDNSAEINDSISLAPGIHYLSSKAYNNKNESTQSPTSIVYVKSSSDFGTFEHTQIGKPSFDGKGGSSMDIDGTYTISGSGLIGGTEDSCDFMYKQVTGDFDITAKIVDIPKYENGQISGLMLRESLDNGSKMAMLADGWLKYGENVRAVYRAGENQNAETSFFKKADGSVLDNAGSYDTSKEECRVPQYMRMQRTGNTITLSVSDDGKDWTNNPRQPQSIEIPGLSDTIYVGIATDSIQGVPVKDYFSQAKYSNIILNGNTDALNELYYLNNPVINGNNVKASIINKGETAFFIAASYDKNGNVLDAELREVKGQESPTEINITLSPDNGTVKAFLWSNNFETCIMK</sequence>
<reference evidence="4 5" key="1">
    <citation type="submission" date="2017-04" db="EMBL/GenBank/DDBJ databases">
        <title>Monoglobus pectinilyticus 14 draft genome.</title>
        <authorList>
            <person name="Kim C."/>
            <person name="Rosendale D.I."/>
            <person name="Kelly W.J."/>
            <person name="Tannock G.W."/>
            <person name="Patchett M.L."/>
            <person name="Jordens J.Z."/>
        </authorList>
    </citation>
    <scope>NUCLEOTIDE SEQUENCE [LARGE SCALE GENOMIC DNA]</scope>
    <source>
        <strain evidence="4 5">14</strain>
    </source>
</reference>
<name>A0A2K9NZM9_9FIRM</name>
<proteinExistence type="predicted"/>
<evidence type="ECO:0000313" key="5">
    <source>
        <dbReference type="Proteomes" id="UP000235589"/>
    </source>
</evidence>
<keyword evidence="1" id="KW-0479">Metal-binding</keyword>
<dbReference type="InterPro" id="IPR011050">
    <property type="entry name" value="Pectin_lyase_fold/virulence"/>
</dbReference>
<keyword evidence="4" id="KW-0456">Lyase</keyword>
<evidence type="ECO:0000256" key="3">
    <source>
        <dbReference type="SAM" id="SignalP"/>
    </source>
</evidence>
<dbReference type="SUPFAM" id="SSF51126">
    <property type="entry name" value="Pectin lyase-like"/>
    <property type="match status" value="1"/>
</dbReference>
<dbReference type="AlphaFoldDB" id="A0A2K9NZM9"/>
<dbReference type="KEGG" id="mpec:B9O19_00312"/>
<keyword evidence="2" id="KW-0325">Glycoprotein</keyword>
<dbReference type="Gene3D" id="2.160.20.10">
    <property type="entry name" value="Single-stranded right-handed beta-helix, Pectin lyase-like"/>
    <property type="match status" value="1"/>
</dbReference>
<protein>
    <submittedName>
        <fullName evidence="4">Pectate lyase family 1</fullName>
    </submittedName>
</protein>
<feature type="signal peptide" evidence="3">
    <location>
        <begin position="1"/>
        <end position="24"/>
    </location>
</feature>
<dbReference type="GO" id="GO:0016829">
    <property type="term" value="F:lyase activity"/>
    <property type="evidence" value="ECO:0007669"/>
    <property type="project" value="UniProtKB-KW"/>
</dbReference>
<evidence type="ECO:0000313" key="4">
    <source>
        <dbReference type="EMBL" id="AUO18496.1"/>
    </source>
</evidence>
<dbReference type="GeneID" id="98061741"/>
<dbReference type="EMBL" id="CP020991">
    <property type="protein sequence ID" value="AUO18496.1"/>
    <property type="molecule type" value="Genomic_DNA"/>
</dbReference>
<dbReference type="Proteomes" id="UP000235589">
    <property type="component" value="Chromosome"/>
</dbReference>
<organism evidence="4 5">
    <name type="scientific">Monoglobus pectinilyticus</name>
    <dbReference type="NCBI Taxonomy" id="1981510"/>
    <lineage>
        <taxon>Bacteria</taxon>
        <taxon>Bacillati</taxon>
        <taxon>Bacillota</taxon>
        <taxon>Clostridia</taxon>
        <taxon>Monoglobales</taxon>
        <taxon>Monoglobaceae</taxon>
        <taxon>Monoglobus</taxon>
    </lineage>
</organism>